<feature type="region of interest" description="Disordered" evidence="1">
    <location>
        <begin position="1"/>
        <end position="146"/>
    </location>
</feature>
<name>A0A6J4QQC8_9ACTN</name>
<feature type="compositionally biased region" description="Basic residues" evidence="1">
    <location>
        <begin position="93"/>
        <end position="114"/>
    </location>
</feature>
<reference evidence="2" key="1">
    <citation type="submission" date="2020-02" db="EMBL/GenBank/DDBJ databases">
        <authorList>
            <person name="Meier V. D."/>
        </authorList>
    </citation>
    <scope>NUCLEOTIDE SEQUENCE</scope>
    <source>
        <strain evidence="2">AVDCRST_MAG14</strain>
    </source>
</reference>
<feature type="non-terminal residue" evidence="2">
    <location>
        <position position="146"/>
    </location>
</feature>
<proteinExistence type="predicted"/>
<accession>A0A6J4QQC8</accession>
<evidence type="ECO:0000313" key="2">
    <source>
        <dbReference type="EMBL" id="CAA9451908.1"/>
    </source>
</evidence>
<sequence length="146" mass="17100">GQLQPGGARGQPHQGPRAKVYGERHTGLRLRARGEPGALQERRGRLLRHYGVARARRDHRQLQEEGRPDPRRGQASVPYLGGPGRLQAQQGRRSGRQRPVPRTRRRRRRWRNPRRGWSGPRTRQHPPVSQERRGPQRRGFRRYTFL</sequence>
<dbReference type="EMBL" id="CADCVG010000044">
    <property type="protein sequence ID" value="CAA9451908.1"/>
    <property type="molecule type" value="Genomic_DNA"/>
</dbReference>
<organism evidence="2">
    <name type="scientific">uncultured Rubrobacteraceae bacterium</name>
    <dbReference type="NCBI Taxonomy" id="349277"/>
    <lineage>
        <taxon>Bacteria</taxon>
        <taxon>Bacillati</taxon>
        <taxon>Actinomycetota</taxon>
        <taxon>Rubrobacteria</taxon>
        <taxon>Rubrobacterales</taxon>
        <taxon>Rubrobacteraceae</taxon>
        <taxon>environmental samples</taxon>
    </lineage>
</organism>
<evidence type="ECO:0000256" key="1">
    <source>
        <dbReference type="SAM" id="MobiDB-lite"/>
    </source>
</evidence>
<dbReference type="AlphaFoldDB" id="A0A6J4QQC8"/>
<keyword evidence="2" id="KW-0238">DNA-binding</keyword>
<feature type="non-terminal residue" evidence="2">
    <location>
        <position position="1"/>
    </location>
</feature>
<protein>
    <submittedName>
        <fullName evidence="2">Single-stranded DNA-binding protein</fullName>
    </submittedName>
</protein>
<feature type="compositionally biased region" description="Basic and acidic residues" evidence="1">
    <location>
        <begin position="60"/>
        <end position="72"/>
    </location>
</feature>
<feature type="compositionally biased region" description="Basic residues" evidence="1">
    <location>
        <begin position="135"/>
        <end position="146"/>
    </location>
</feature>
<gene>
    <name evidence="2" type="ORF">AVDCRST_MAG14-1038</name>
</gene>
<dbReference type="GO" id="GO:0003677">
    <property type="term" value="F:DNA binding"/>
    <property type="evidence" value="ECO:0007669"/>
    <property type="project" value="UniProtKB-KW"/>
</dbReference>